<name>A0A6M3KVA2_9ZZZZ</name>
<dbReference type="EMBL" id="MT141711">
    <property type="protein sequence ID" value="QJA69505.1"/>
    <property type="molecule type" value="Genomic_DNA"/>
</dbReference>
<accession>A0A6M3KVA2</accession>
<organism evidence="2">
    <name type="scientific">viral metagenome</name>
    <dbReference type="NCBI Taxonomy" id="1070528"/>
    <lineage>
        <taxon>unclassified sequences</taxon>
        <taxon>metagenomes</taxon>
        <taxon>organismal metagenomes</taxon>
    </lineage>
</organism>
<evidence type="ECO:0000313" key="1">
    <source>
        <dbReference type="EMBL" id="QJA69505.1"/>
    </source>
</evidence>
<sequence length="69" mass="7948">MQAIITNRPDDKDGVIRIYPETVEDVAQLETFINDGIMVSLRIGKFISSNKRVIYADIFYDRGNERKPT</sequence>
<dbReference type="EMBL" id="MT142568">
    <property type="protein sequence ID" value="QJA85335.1"/>
    <property type="molecule type" value="Genomic_DNA"/>
</dbReference>
<proteinExistence type="predicted"/>
<reference evidence="2" key="1">
    <citation type="submission" date="2020-03" db="EMBL/GenBank/DDBJ databases">
        <title>The deep terrestrial virosphere.</title>
        <authorList>
            <person name="Holmfeldt K."/>
            <person name="Nilsson E."/>
            <person name="Simone D."/>
            <person name="Lopez-Fernandez M."/>
            <person name="Wu X."/>
            <person name="de Brujin I."/>
            <person name="Lundin D."/>
            <person name="Andersson A."/>
            <person name="Bertilsson S."/>
            <person name="Dopson M."/>
        </authorList>
    </citation>
    <scope>NUCLEOTIDE SEQUENCE</scope>
    <source>
        <strain evidence="1">MM415A04519</strain>
        <strain evidence="2">MM415B02231</strain>
    </source>
</reference>
<evidence type="ECO:0000313" key="2">
    <source>
        <dbReference type="EMBL" id="QJA85335.1"/>
    </source>
</evidence>
<protein>
    <submittedName>
        <fullName evidence="2">Uncharacterized protein</fullName>
    </submittedName>
</protein>
<dbReference type="AlphaFoldDB" id="A0A6M3KVA2"/>
<gene>
    <name evidence="1" type="ORF">MM415A04519_0008</name>
    <name evidence="2" type="ORF">MM415B02231_0006</name>
</gene>